<dbReference type="PANTHER" id="PTHR48032">
    <property type="entry name" value="RNA-BINDING PROTEIN MUSASHI HOMOLOG RBP6"/>
    <property type="match status" value="1"/>
</dbReference>
<comment type="caution">
    <text evidence="6">The sequence shown here is derived from an EMBL/GenBank/DDBJ whole genome shotgun (WGS) entry which is preliminary data.</text>
</comment>
<dbReference type="InterPro" id="IPR012677">
    <property type="entry name" value="Nucleotide-bd_a/b_plait_sf"/>
</dbReference>
<feature type="region of interest" description="Disordered" evidence="4">
    <location>
        <begin position="38"/>
        <end position="92"/>
    </location>
</feature>
<keyword evidence="1" id="KW-0677">Repeat</keyword>
<name>A0A7J6JVH2_TOXGO</name>
<feature type="compositionally biased region" description="Basic and acidic residues" evidence="4">
    <location>
        <begin position="275"/>
        <end position="294"/>
    </location>
</feature>
<keyword evidence="7" id="KW-1185">Reference proteome</keyword>
<gene>
    <name evidence="6" type="ORF">TGRH88_049550</name>
</gene>
<proteinExistence type="predicted"/>
<dbReference type="InterPro" id="IPR035979">
    <property type="entry name" value="RBD_domain_sf"/>
</dbReference>
<dbReference type="PANTHER" id="PTHR48032:SF6">
    <property type="entry name" value="RNA-BINDING (RRM_RBD_RNP MOTIFS) FAMILY PROTEIN"/>
    <property type="match status" value="1"/>
</dbReference>
<feature type="domain" description="RRM" evidence="5">
    <location>
        <begin position="95"/>
        <end position="172"/>
    </location>
</feature>
<protein>
    <submittedName>
        <fullName evidence="6">RNA recognition motif-containing protein</fullName>
    </submittedName>
</protein>
<feature type="region of interest" description="Disordered" evidence="4">
    <location>
        <begin position="275"/>
        <end position="295"/>
    </location>
</feature>
<evidence type="ECO:0000259" key="5">
    <source>
        <dbReference type="PROSITE" id="PS50102"/>
    </source>
</evidence>
<dbReference type="AlphaFoldDB" id="A0A7J6JVH2"/>
<reference evidence="6 7" key="1">
    <citation type="submission" date="2020-03" db="EMBL/GenBank/DDBJ databases">
        <title>Genome sequence of Toxoplasma gondii RH-88 strain.</title>
        <authorList>
            <person name="Lorenzi H.A."/>
            <person name="Venepally P."/>
            <person name="Rozenberg A."/>
            <person name="Sibley D."/>
        </authorList>
    </citation>
    <scope>NUCLEOTIDE SEQUENCE [LARGE SCALE GENOMIC DNA]</scope>
    <source>
        <strain evidence="6 7">RH-88</strain>
    </source>
</reference>
<evidence type="ECO:0000256" key="3">
    <source>
        <dbReference type="PROSITE-ProRule" id="PRU00176"/>
    </source>
</evidence>
<dbReference type="GO" id="GO:0006417">
    <property type="term" value="P:regulation of translation"/>
    <property type="evidence" value="ECO:0007669"/>
    <property type="project" value="TreeGrafter"/>
</dbReference>
<evidence type="ECO:0000256" key="4">
    <source>
        <dbReference type="SAM" id="MobiDB-lite"/>
    </source>
</evidence>
<dbReference type="Gene3D" id="3.30.70.330">
    <property type="match status" value="2"/>
</dbReference>
<organism evidence="6 7">
    <name type="scientific">Toxoplasma gondii</name>
    <dbReference type="NCBI Taxonomy" id="5811"/>
    <lineage>
        <taxon>Eukaryota</taxon>
        <taxon>Sar</taxon>
        <taxon>Alveolata</taxon>
        <taxon>Apicomplexa</taxon>
        <taxon>Conoidasida</taxon>
        <taxon>Coccidia</taxon>
        <taxon>Eucoccidiorida</taxon>
        <taxon>Eimeriorina</taxon>
        <taxon>Sarcocystidae</taxon>
        <taxon>Toxoplasma</taxon>
    </lineage>
</organism>
<dbReference type="VEuPathDB" id="ToxoDB:TGME49_310050"/>
<dbReference type="VEuPathDB" id="ToxoDB:TGME49_310045"/>
<evidence type="ECO:0000313" key="6">
    <source>
        <dbReference type="EMBL" id="KAF4639183.1"/>
    </source>
</evidence>
<evidence type="ECO:0000313" key="7">
    <source>
        <dbReference type="Proteomes" id="UP000557509"/>
    </source>
</evidence>
<dbReference type="Proteomes" id="UP000557509">
    <property type="component" value="Unassembled WGS sequence"/>
</dbReference>
<dbReference type="EMBL" id="JAAUHK010000196">
    <property type="protein sequence ID" value="KAF4639183.1"/>
    <property type="molecule type" value="Genomic_DNA"/>
</dbReference>
<keyword evidence="2 3" id="KW-0694">RNA-binding</keyword>
<evidence type="ECO:0000256" key="2">
    <source>
        <dbReference type="ARBA" id="ARBA00022884"/>
    </source>
</evidence>
<dbReference type="GO" id="GO:0003729">
    <property type="term" value="F:mRNA binding"/>
    <property type="evidence" value="ECO:0007669"/>
    <property type="project" value="TreeGrafter"/>
</dbReference>
<dbReference type="InterPro" id="IPR000504">
    <property type="entry name" value="RRM_dom"/>
</dbReference>
<sequence length="426" mass="46862">MYHIPVAAPLGVYGTPAVPVPYSPAPYGAPAHPGAYPRGPVEAWEPGVDPRADRRSEATRDVRRTSRAPISATGRDRGDLRSGSHAAANAQSEENKIFVGNLNQQTTTETLSAYMKQFGAVEDVVVMVDKVTGNSRGFGFVTFADASSVTSCVGAEKHVIDGQEVDVRNAVPKGQMVNKNADDDQHSKVFVGGIPETLTEERLSAFLSERFGSVKKVSLMHDKNTGRCRGFGFVTFQFPHSAQNCVGKHDVDGHVIEVKKAEPRFATAKPLLGDERRGEDRLRGREDNGYDRPHAGLYGAPPEIDLYGAGPMRRGHYPTLRPATRADYDGYAGRPKCTRRTLWHQSKPRVNLMAGWPDDGFNEAIACRRESLHGTAPLFHVSTWLRQAATSRMKETAYPGCKRVSPGFHTHRRQLCLSDLRLRTKC</sequence>
<feature type="compositionally biased region" description="Basic and acidic residues" evidence="4">
    <location>
        <begin position="48"/>
        <end position="64"/>
    </location>
</feature>
<dbReference type="SUPFAM" id="SSF54928">
    <property type="entry name" value="RNA-binding domain, RBD"/>
    <property type="match status" value="2"/>
</dbReference>
<dbReference type="PROSITE" id="PS50102">
    <property type="entry name" value="RRM"/>
    <property type="match status" value="2"/>
</dbReference>
<dbReference type="Pfam" id="PF00076">
    <property type="entry name" value="RRM_1"/>
    <property type="match status" value="2"/>
</dbReference>
<evidence type="ECO:0000256" key="1">
    <source>
        <dbReference type="ARBA" id="ARBA00022737"/>
    </source>
</evidence>
<accession>A0A7J6JVH2</accession>
<dbReference type="SMART" id="SM00360">
    <property type="entry name" value="RRM"/>
    <property type="match status" value="2"/>
</dbReference>
<feature type="domain" description="RRM" evidence="5">
    <location>
        <begin position="187"/>
        <end position="263"/>
    </location>
</feature>